<organism evidence="5 6">
    <name type="scientific">Variibacter gotjawalensis</name>
    <dbReference type="NCBI Taxonomy" id="1333996"/>
    <lineage>
        <taxon>Bacteria</taxon>
        <taxon>Pseudomonadati</taxon>
        <taxon>Pseudomonadota</taxon>
        <taxon>Alphaproteobacteria</taxon>
        <taxon>Hyphomicrobiales</taxon>
        <taxon>Nitrobacteraceae</taxon>
        <taxon>Variibacter</taxon>
    </lineage>
</organism>
<dbReference type="InterPro" id="IPR005653">
    <property type="entry name" value="OstA-like_N"/>
</dbReference>
<reference evidence="5 6" key="1">
    <citation type="submission" date="2015-08" db="EMBL/GenBank/DDBJ databases">
        <title>Investigation of the bacterial diversity of lava forest soil.</title>
        <authorList>
            <person name="Lee J.S."/>
        </authorList>
    </citation>
    <scope>NUCLEOTIDE SEQUENCE [LARGE SCALE GENOMIC DNA]</scope>
    <source>
        <strain evidence="5 6">GJW-30</strain>
    </source>
</reference>
<gene>
    <name evidence="5" type="ORF">GJW-30_1_02312</name>
</gene>
<dbReference type="PANTHER" id="PTHR36504:SF1">
    <property type="entry name" value="LIPOPOLYSACCHARIDE EXPORT SYSTEM PROTEIN LPTA"/>
    <property type="match status" value="1"/>
</dbReference>
<dbReference type="Gene3D" id="2.60.450.10">
    <property type="entry name" value="Lipopolysaccharide (LPS) transport protein A like domain"/>
    <property type="match status" value="1"/>
</dbReference>
<proteinExistence type="predicted"/>
<evidence type="ECO:0000313" key="6">
    <source>
        <dbReference type="Proteomes" id="UP000236884"/>
    </source>
</evidence>
<feature type="chain" id="PRO_5006615732" evidence="3">
    <location>
        <begin position="26"/>
        <end position="250"/>
    </location>
</feature>
<protein>
    <submittedName>
        <fullName evidence="5">Lipopolysaccharide transport periplasmic protein LptA</fullName>
    </submittedName>
</protein>
<dbReference type="InterPro" id="IPR052037">
    <property type="entry name" value="LPS_export_LptA"/>
</dbReference>
<accession>A0A0S3PV60</accession>
<dbReference type="Pfam" id="PF03968">
    <property type="entry name" value="LptD_N"/>
    <property type="match status" value="1"/>
</dbReference>
<dbReference type="GO" id="GO:0009279">
    <property type="term" value="C:cell outer membrane"/>
    <property type="evidence" value="ECO:0007669"/>
    <property type="project" value="TreeGrafter"/>
</dbReference>
<keyword evidence="1 3" id="KW-0732">Signal</keyword>
<feature type="compositionally biased region" description="Polar residues" evidence="2">
    <location>
        <begin position="185"/>
        <end position="196"/>
    </location>
</feature>
<dbReference type="GO" id="GO:0015920">
    <property type="term" value="P:lipopolysaccharide transport"/>
    <property type="evidence" value="ECO:0007669"/>
    <property type="project" value="TreeGrafter"/>
</dbReference>
<feature type="region of interest" description="Disordered" evidence="2">
    <location>
        <begin position="182"/>
        <end position="250"/>
    </location>
</feature>
<evidence type="ECO:0000256" key="3">
    <source>
        <dbReference type="SAM" id="SignalP"/>
    </source>
</evidence>
<feature type="signal peptide" evidence="3">
    <location>
        <begin position="1"/>
        <end position="25"/>
    </location>
</feature>
<dbReference type="GO" id="GO:0017089">
    <property type="term" value="F:glycolipid transfer activity"/>
    <property type="evidence" value="ECO:0007669"/>
    <property type="project" value="TreeGrafter"/>
</dbReference>
<name>A0A0S3PV60_9BRAD</name>
<dbReference type="Proteomes" id="UP000236884">
    <property type="component" value="Chromosome"/>
</dbReference>
<evidence type="ECO:0000313" key="5">
    <source>
        <dbReference type="EMBL" id="BAT59779.1"/>
    </source>
</evidence>
<feature type="compositionally biased region" description="Polar residues" evidence="2">
    <location>
        <begin position="221"/>
        <end position="234"/>
    </location>
</feature>
<feature type="compositionally biased region" description="Pro residues" evidence="2">
    <location>
        <begin position="202"/>
        <end position="212"/>
    </location>
</feature>
<evidence type="ECO:0000256" key="2">
    <source>
        <dbReference type="SAM" id="MobiDB-lite"/>
    </source>
</evidence>
<dbReference type="EMBL" id="AP014946">
    <property type="protein sequence ID" value="BAT59779.1"/>
    <property type="molecule type" value="Genomic_DNA"/>
</dbReference>
<keyword evidence="6" id="KW-1185">Reference proteome</keyword>
<feature type="domain" description="Organic solvent tolerance-like N-terminal" evidence="4">
    <location>
        <begin position="49"/>
        <end position="174"/>
    </location>
</feature>
<dbReference type="PANTHER" id="PTHR36504">
    <property type="entry name" value="LIPOPOLYSACCHARIDE EXPORT SYSTEM PROTEIN LPTA"/>
    <property type="match status" value="1"/>
</dbReference>
<sequence>MMSRGLWYTGLICAALAFAAPSAFAQPQNNSGNKGMPGGFSQNKGQPINITAQELEVRDKDKVATFKGKVRAVQGDSVLETAHLVVFYEGDAMGSGSAQRTPAPAAPSGGGNSQIKRLEAKGGVILTQKDQVATGNEAIYDMQANTVLLIGDATATQGDNVITGDRINVNMTTGVTKVIPKPGGTVSTIFKPNDAQNKPEVPKPAAPLPAPQRAPNAAPKQNGSSATGTSNRPAQTAPRRDASQPTPLRQ</sequence>
<evidence type="ECO:0000259" key="4">
    <source>
        <dbReference type="Pfam" id="PF03968"/>
    </source>
</evidence>
<evidence type="ECO:0000256" key="1">
    <source>
        <dbReference type="ARBA" id="ARBA00022729"/>
    </source>
</evidence>
<dbReference type="RefSeq" id="WP_245408486.1">
    <property type="nucleotide sequence ID" value="NZ_AP014946.1"/>
</dbReference>
<dbReference type="KEGG" id="vgo:GJW-30_1_02312"/>
<dbReference type="GO" id="GO:0030288">
    <property type="term" value="C:outer membrane-bounded periplasmic space"/>
    <property type="evidence" value="ECO:0007669"/>
    <property type="project" value="TreeGrafter"/>
</dbReference>
<dbReference type="AlphaFoldDB" id="A0A0S3PV60"/>